<comment type="caution">
    <text evidence="1">The sequence shown here is derived from an EMBL/GenBank/DDBJ whole genome shotgun (WGS) entry which is preliminary data.</text>
</comment>
<gene>
    <name evidence="1" type="ORF">GALL_194740</name>
</gene>
<protein>
    <submittedName>
        <fullName evidence="1">Uncharacterized protein</fullName>
    </submittedName>
</protein>
<dbReference type="EMBL" id="MLJW01000118">
    <property type="protein sequence ID" value="OIQ98499.1"/>
    <property type="molecule type" value="Genomic_DNA"/>
</dbReference>
<sequence length="211" mass="22578">MFRIFFTVLLAAISMTAMADDALLQFKVVSVVDKQSDKDIKIVAKDLKDGVFVLVKSGSTKYPQTTKLIQDLMVAKGIKVTDDPTTADVGIQFTNLFGLNFDDVETQTTNIDGRKVAAVILGGGLLSLMGSNTGNSGTALFSAIEMENPSVSSSYKLDGKNERACMTTMKYEANKKDAGVATAALSAYISDFIKNHFVVDMPAVIPSTGKP</sequence>
<dbReference type="AlphaFoldDB" id="A0A1J5S9T2"/>
<reference evidence="1" key="1">
    <citation type="submission" date="2016-10" db="EMBL/GenBank/DDBJ databases">
        <title>Sequence of Gallionella enrichment culture.</title>
        <authorList>
            <person name="Poehlein A."/>
            <person name="Muehling M."/>
            <person name="Daniel R."/>
        </authorList>
    </citation>
    <scope>NUCLEOTIDE SEQUENCE</scope>
</reference>
<accession>A0A1J5S9T2</accession>
<proteinExistence type="predicted"/>
<organism evidence="1">
    <name type="scientific">mine drainage metagenome</name>
    <dbReference type="NCBI Taxonomy" id="410659"/>
    <lineage>
        <taxon>unclassified sequences</taxon>
        <taxon>metagenomes</taxon>
        <taxon>ecological metagenomes</taxon>
    </lineage>
</organism>
<evidence type="ECO:0000313" key="1">
    <source>
        <dbReference type="EMBL" id="OIQ98499.1"/>
    </source>
</evidence>
<name>A0A1J5S9T2_9ZZZZ</name>